<dbReference type="Proteomes" id="UP000680638">
    <property type="component" value="Unassembled WGS sequence"/>
</dbReference>
<dbReference type="Gene3D" id="3.30.497.10">
    <property type="entry name" value="Antithrombin, subunit I, domain 2"/>
    <property type="match status" value="1"/>
</dbReference>
<dbReference type="GO" id="GO:0004867">
    <property type="term" value="F:serine-type endopeptidase inhibitor activity"/>
    <property type="evidence" value="ECO:0007669"/>
    <property type="project" value="UniProtKB-KW"/>
</dbReference>
<name>A0ABQ4LWY1_9BACL</name>
<proteinExistence type="inferred from homology"/>
<dbReference type="PROSITE" id="PS51257">
    <property type="entry name" value="PROKAR_LIPOPROTEIN"/>
    <property type="match status" value="1"/>
</dbReference>
<keyword evidence="2" id="KW-0732">Signal</keyword>
<comment type="similarity">
    <text evidence="1">Belongs to the serpin family.</text>
</comment>
<dbReference type="InterPro" id="IPR000215">
    <property type="entry name" value="Serpin_fam"/>
</dbReference>
<keyword evidence="5" id="KW-1185">Reference proteome</keyword>
<dbReference type="Pfam" id="PF00079">
    <property type="entry name" value="Serpin"/>
    <property type="match status" value="1"/>
</dbReference>
<protein>
    <submittedName>
        <fullName evidence="4">Serine protease inhibitor</fullName>
    </submittedName>
</protein>
<dbReference type="SUPFAM" id="SSF56574">
    <property type="entry name" value="Serpins"/>
    <property type="match status" value="1"/>
</dbReference>
<dbReference type="InterPro" id="IPR036186">
    <property type="entry name" value="Serpin_sf"/>
</dbReference>
<feature type="signal peptide" evidence="2">
    <location>
        <begin position="1"/>
        <end position="24"/>
    </location>
</feature>
<organism evidence="4 5">
    <name type="scientific">Paenibacillus cookii</name>
    <dbReference type="NCBI Taxonomy" id="157839"/>
    <lineage>
        <taxon>Bacteria</taxon>
        <taxon>Bacillati</taxon>
        <taxon>Bacillota</taxon>
        <taxon>Bacilli</taxon>
        <taxon>Bacillales</taxon>
        <taxon>Paenibacillaceae</taxon>
        <taxon>Paenibacillus</taxon>
    </lineage>
</organism>
<dbReference type="InterPro" id="IPR023795">
    <property type="entry name" value="Serpin_CS"/>
</dbReference>
<accession>A0ABQ4LWY1</accession>
<evidence type="ECO:0000313" key="4">
    <source>
        <dbReference type="EMBL" id="GIO67694.1"/>
    </source>
</evidence>
<dbReference type="EMBL" id="BORW01000011">
    <property type="protein sequence ID" value="GIO67694.1"/>
    <property type="molecule type" value="Genomic_DNA"/>
</dbReference>
<evidence type="ECO:0000259" key="3">
    <source>
        <dbReference type="SMART" id="SM00093"/>
    </source>
</evidence>
<dbReference type="CDD" id="cd19588">
    <property type="entry name" value="serpin_miropin-like"/>
    <property type="match status" value="1"/>
</dbReference>
<keyword evidence="4" id="KW-0722">Serine protease inhibitor</keyword>
<dbReference type="InterPro" id="IPR042185">
    <property type="entry name" value="Serpin_sf_2"/>
</dbReference>
<reference evidence="4 5" key="1">
    <citation type="submission" date="2021-03" db="EMBL/GenBank/DDBJ databases">
        <title>Antimicrobial resistance genes in bacteria isolated from Japanese honey, and their potential for conferring macrolide and lincosamide resistance in the American foulbrood pathogen Paenibacillus larvae.</title>
        <authorList>
            <person name="Okamoto M."/>
            <person name="Kumagai M."/>
            <person name="Kanamori H."/>
            <person name="Takamatsu D."/>
        </authorList>
    </citation>
    <scope>NUCLEOTIDE SEQUENCE [LARGE SCALE GENOMIC DNA]</scope>
    <source>
        <strain evidence="4 5">J21TS3</strain>
    </source>
</reference>
<dbReference type="SMART" id="SM00093">
    <property type="entry name" value="SERPIN"/>
    <property type="match status" value="1"/>
</dbReference>
<dbReference type="InterPro" id="IPR042178">
    <property type="entry name" value="Serpin_sf_1"/>
</dbReference>
<feature type="domain" description="Serpin" evidence="3">
    <location>
        <begin position="65"/>
        <end position="423"/>
    </location>
</feature>
<dbReference type="PROSITE" id="PS00284">
    <property type="entry name" value="SERPIN"/>
    <property type="match status" value="1"/>
</dbReference>
<evidence type="ECO:0000313" key="5">
    <source>
        <dbReference type="Proteomes" id="UP000680638"/>
    </source>
</evidence>
<feature type="chain" id="PRO_5046499176" evidence="2">
    <location>
        <begin position="25"/>
        <end position="424"/>
    </location>
</feature>
<dbReference type="RefSeq" id="WP_212950002.1">
    <property type="nucleotide sequence ID" value="NZ_BORW01000011.1"/>
</dbReference>
<dbReference type="PANTHER" id="PTHR11461:SF211">
    <property type="entry name" value="GH10112P-RELATED"/>
    <property type="match status" value="1"/>
</dbReference>
<dbReference type="PANTHER" id="PTHR11461">
    <property type="entry name" value="SERINE PROTEASE INHIBITOR, SERPIN"/>
    <property type="match status" value="1"/>
</dbReference>
<gene>
    <name evidence="4" type="ORF">J21TS3_25150</name>
</gene>
<evidence type="ECO:0000256" key="2">
    <source>
        <dbReference type="SAM" id="SignalP"/>
    </source>
</evidence>
<comment type="caution">
    <text evidence="4">The sequence shown here is derived from an EMBL/GenBank/DDBJ whole genome shotgun (WGS) entry which is preliminary data.</text>
</comment>
<keyword evidence="4" id="KW-0646">Protease inhibitor</keyword>
<sequence length="424" mass="46262">MVRKKGSLLLMLCASLLLTSSCDGRQPISPESSKKQAQVLSLAERQQVAEKLHPDMVRAQNRFGLRLHEELAKTAKPGGNTLLSPYSIFTALALAYQGSGGNTAEEMARMLGIETIGKEQANASVRTLYTLLGDAGSGVRLNSANSVWYSRGMEIKDSFILTAKDSYHADVQAVDFTEKGTVKKINDWVSRHTRGKIPGVLDQAPTPDTLAILLNTVYFNGAWQSPFDPKDTQDGKFTLGDQTTKQVPMMRRSGMFEYKQTPEAQAIRLPYGDGRLNMLIVLPAGGHSLADVMNTIRKAPSIWQARFDHASGEIRLPRFKAESSLELREALIALGMKQAFDPAAADFTAMSGAKPLFVSSVLHKMVLDVNEEGTEAAAVTEMAMAGSAPPAGRFEMNVDHPFFFCIEDGQTGLWLFMGTVENPA</sequence>
<dbReference type="InterPro" id="IPR023796">
    <property type="entry name" value="Serpin_dom"/>
</dbReference>
<evidence type="ECO:0000256" key="1">
    <source>
        <dbReference type="RuleBase" id="RU000411"/>
    </source>
</evidence>
<dbReference type="Gene3D" id="2.30.39.10">
    <property type="entry name" value="Alpha-1-antitrypsin, domain 1"/>
    <property type="match status" value="1"/>
</dbReference>